<reference evidence="3" key="1">
    <citation type="submission" date="2017-03" db="EMBL/GenBank/DDBJ databases">
        <title>Phytopthora megakarya and P. palmivora, two closely related causual agents of cacao black pod achieved similar genome size and gene model numbers by different mechanisms.</title>
        <authorList>
            <person name="Ali S."/>
            <person name="Shao J."/>
            <person name="Larry D.J."/>
            <person name="Kronmiller B."/>
            <person name="Shen D."/>
            <person name="Strem M.D."/>
            <person name="Melnick R.L."/>
            <person name="Guiltinan M.J."/>
            <person name="Tyler B.M."/>
            <person name="Meinhardt L.W."/>
            <person name="Bailey B.A."/>
        </authorList>
    </citation>
    <scope>NUCLEOTIDE SEQUENCE [LARGE SCALE GENOMIC DNA]</scope>
    <source>
        <strain evidence="3">zdho120</strain>
    </source>
</reference>
<gene>
    <name evidence="2" type="ORF">PHMEG_00029869</name>
</gene>
<sequence length="91" mass="9944">MNILSRDVLFDTTNVATMVKGAFDNADQALTIESAVRELSAAEGTETPTEMGAEVSNTTATPAVGVEKRRQEDSYDCHQVVRLYHVIGNWV</sequence>
<dbReference type="AlphaFoldDB" id="A0A225V176"/>
<organism evidence="2 3">
    <name type="scientific">Phytophthora megakarya</name>
    <dbReference type="NCBI Taxonomy" id="4795"/>
    <lineage>
        <taxon>Eukaryota</taxon>
        <taxon>Sar</taxon>
        <taxon>Stramenopiles</taxon>
        <taxon>Oomycota</taxon>
        <taxon>Peronosporomycetes</taxon>
        <taxon>Peronosporales</taxon>
        <taxon>Peronosporaceae</taxon>
        <taxon>Phytophthora</taxon>
    </lineage>
</organism>
<dbReference type="Proteomes" id="UP000198211">
    <property type="component" value="Unassembled WGS sequence"/>
</dbReference>
<accession>A0A225V176</accession>
<dbReference type="EMBL" id="NBNE01008721">
    <property type="protein sequence ID" value="OWY99180.1"/>
    <property type="molecule type" value="Genomic_DNA"/>
</dbReference>
<protein>
    <submittedName>
        <fullName evidence="2">Uncharacterized protein</fullName>
    </submittedName>
</protein>
<comment type="caution">
    <text evidence="2">The sequence shown here is derived from an EMBL/GenBank/DDBJ whole genome shotgun (WGS) entry which is preliminary data.</text>
</comment>
<keyword evidence="3" id="KW-1185">Reference proteome</keyword>
<proteinExistence type="predicted"/>
<feature type="region of interest" description="Disordered" evidence="1">
    <location>
        <begin position="40"/>
        <end position="71"/>
    </location>
</feature>
<evidence type="ECO:0000313" key="2">
    <source>
        <dbReference type="EMBL" id="OWY99180.1"/>
    </source>
</evidence>
<evidence type="ECO:0000256" key="1">
    <source>
        <dbReference type="SAM" id="MobiDB-lite"/>
    </source>
</evidence>
<name>A0A225V176_9STRA</name>
<evidence type="ECO:0000313" key="3">
    <source>
        <dbReference type="Proteomes" id="UP000198211"/>
    </source>
</evidence>